<evidence type="ECO:0000313" key="1">
    <source>
        <dbReference type="EMBL" id="ATC34124.1"/>
    </source>
</evidence>
<reference evidence="2" key="1">
    <citation type="submission" date="2017-09" db="EMBL/GenBank/DDBJ databases">
        <title>Genome evolution observed in wild isolates of Caulobacter crescentus.</title>
        <authorList>
            <person name="Ely B."/>
            <person name="Wilson K."/>
            <person name="Scott D."/>
        </authorList>
    </citation>
    <scope>NUCLEOTIDE SEQUENCE [LARGE SCALE GENOMIC DNA]</scope>
    <source>
        <strain evidence="2">CB13b1a</strain>
    </source>
</reference>
<gene>
    <name evidence="1" type="ORF">CA606_18290</name>
</gene>
<dbReference type="AlphaFoldDB" id="A0A290N2G1"/>
<dbReference type="EMBL" id="CP023315">
    <property type="protein sequence ID" value="ATC34124.1"/>
    <property type="molecule type" value="Genomic_DNA"/>
</dbReference>
<accession>A0A290N2G1</accession>
<organism evidence="1 2">
    <name type="scientific">Caulobacter vibrioides</name>
    <name type="common">Caulobacter crescentus</name>
    <dbReference type="NCBI Taxonomy" id="155892"/>
    <lineage>
        <taxon>Bacteria</taxon>
        <taxon>Pseudomonadati</taxon>
        <taxon>Pseudomonadota</taxon>
        <taxon>Alphaproteobacteria</taxon>
        <taxon>Caulobacterales</taxon>
        <taxon>Caulobacteraceae</taxon>
        <taxon>Caulobacter</taxon>
    </lineage>
</organism>
<name>A0A290N2G1_CAUVI</name>
<dbReference type="Proteomes" id="UP000217311">
    <property type="component" value="Chromosome"/>
</dbReference>
<proteinExistence type="predicted"/>
<dbReference type="RefSeq" id="WP_096053474.1">
    <property type="nucleotide sequence ID" value="NZ_CP023315.3"/>
</dbReference>
<sequence length="129" mass="14494">MTWICQPLERKNEAGEPSGLWHLTAESDAGGVFVVGCDHDHASAEEAQDCEDARERIGQAIGFPYRRKGTKIELFRLESHPLARKFYSLMRELDSLPGDPRATDLVNQLGQVQRNTQALLDDPEYLAKV</sequence>
<protein>
    <submittedName>
        <fullName evidence="1">Uncharacterized protein</fullName>
    </submittedName>
</protein>
<evidence type="ECO:0000313" key="2">
    <source>
        <dbReference type="Proteomes" id="UP000217311"/>
    </source>
</evidence>